<reference evidence="8 9" key="1">
    <citation type="submission" date="2018-11" db="EMBL/GenBank/DDBJ databases">
        <authorList>
            <person name="Li F."/>
        </authorList>
    </citation>
    <scope>NUCLEOTIDE SEQUENCE [LARGE SCALE GENOMIC DNA]</scope>
    <source>
        <strain evidence="8 9">Gsoil 097</strain>
    </source>
</reference>
<dbReference type="GO" id="GO:0051538">
    <property type="term" value="F:3 iron, 4 sulfur cluster binding"/>
    <property type="evidence" value="ECO:0007669"/>
    <property type="project" value="UniProtKB-KW"/>
</dbReference>
<evidence type="ECO:0000256" key="3">
    <source>
        <dbReference type="ARBA" id="ARBA00022723"/>
    </source>
</evidence>
<protein>
    <submittedName>
        <fullName evidence="8">Ferredoxin</fullName>
    </submittedName>
</protein>
<dbReference type="EMBL" id="RJSE01000007">
    <property type="protein sequence ID" value="RNL62856.1"/>
    <property type="molecule type" value="Genomic_DNA"/>
</dbReference>
<organism evidence="8 9">
    <name type="scientific">Nocardioides marmoriginsengisoli</name>
    <dbReference type="NCBI Taxonomy" id="661483"/>
    <lineage>
        <taxon>Bacteria</taxon>
        <taxon>Bacillati</taxon>
        <taxon>Actinomycetota</taxon>
        <taxon>Actinomycetes</taxon>
        <taxon>Propionibacteriales</taxon>
        <taxon>Nocardioidaceae</taxon>
        <taxon>Nocardioides</taxon>
    </lineage>
</organism>
<dbReference type="PANTHER" id="PTHR36923:SF3">
    <property type="entry name" value="FERREDOXIN"/>
    <property type="match status" value="1"/>
</dbReference>
<keyword evidence="7" id="KW-0003">3Fe-4S</keyword>
<evidence type="ECO:0000256" key="2">
    <source>
        <dbReference type="ARBA" id="ARBA00022448"/>
    </source>
</evidence>
<accession>A0A3N0CIL7</accession>
<dbReference type="Gene3D" id="3.30.70.20">
    <property type="match status" value="1"/>
</dbReference>
<dbReference type="InterPro" id="IPR051269">
    <property type="entry name" value="Fe-S_cluster_ET"/>
</dbReference>
<dbReference type="GO" id="GO:0046872">
    <property type="term" value="F:metal ion binding"/>
    <property type="evidence" value="ECO:0007669"/>
    <property type="project" value="UniProtKB-KW"/>
</dbReference>
<keyword evidence="3" id="KW-0479">Metal-binding</keyword>
<name>A0A3N0CIL7_9ACTN</name>
<dbReference type="SUPFAM" id="SSF54862">
    <property type="entry name" value="4Fe-4S ferredoxins"/>
    <property type="match status" value="1"/>
</dbReference>
<dbReference type="AlphaFoldDB" id="A0A3N0CIL7"/>
<comment type="caution">
    <text evidence="8">The sequence shown here is derived from an EMBL/GenBank/DDBJ whole genome shotgun (WGS) entry which is preliminary data.</text>
</comment>
<evidence type="ECO:0000256" key="6">
    <source>
        <dbReference type="ARBA" id="ARBA00023014"/>
    </source>
</evidence>
<dbReference type="PANTHER" id="PTHR36923">
    <property type="entry name" value="FERREDOXIN"/>
    <property type="match status" value="1"/>
</dbReference>
<evidence type="ECO:0000256" key="5">
    <source>
        <dbReference type="ARBA" id="ARBA00023004"/>
    </source>
</evidence>
<sequence length="65" mass="7053">MKIEVDETRCISAGNCVFASIELFDQRDEDGVVVVLDDRPESESLQAAARRAAAVCPSNVITILD</sequence>
<evidence type="ECO:0000313" key="9">
    <source>
        <dbReference type="Proteomes" id="UP000267128"/>
    </source>
</evidence>
<keyword evidence="2" id="KW-0813">Transport</keyword>
<evidence type="ECO:0000256" key="4">
    <source>
        <dbReference type="ARBA" id="ARBA00022982"/>
    </source>
</evidence>
<comment type="cofactor">
    <cofactor evidence="1">
        <name>[3Fe-4S] cluster</name>
        <dbReference type="ChEBI" id="CHEBI:21137"/>
    </cofactor>
</comment>
<dbReference type="Proteomes" id="UP000267128">
    <property type="component" value="Unassembled WGS sequence"/>
</dbReference>
<keyword evidence="4" id="KW-0249">Electron transport</keyword>
<evidence type="ECO:0000313" key="8">
    <source>
        <dbReference type="EMBL" id="RNL62856.1"/>
    </source>
</evidence>
<keyword evidence="6" id="KW-0411">Iron-sulfur</keyword>
<dbReference type="Pfam" id="PF13370">
    <property type="entry name" value="Fer4_13"/>
    <property type="match status" value="1"/>
</dbReference>
<keyword evidence="9" id="KW-1185">Reference proteome</keyword>
<proteinExistence type="predicted"/>
<dbReference type="OrthoDB" id="9803319at2"/>
<evidence type="ECO:0000256" key="1">
    <source>
        <dbReference type="ARBA" id="ARBA00001927"/>
    </source>
</evidence>
<evidence type="ECO:0000256" key="7">
    <source>
        <dbReference type="ARBA" id="ARBA00023291"/>
    </source>
</evidence>
<gene>
    <name evidence="8" type="ORF">EFK50_14070</name>
</gene>
<dbReference type="RefSeq" id="WP_123228148.1">
    <property type="nucleotide sequence ID" value="NZ_RJSE01000007.1"/>
</dbReference>
<keyword evidence="5" id="KW-0408">Iron</keyword>